<evidence type="ECO:0000313" key="2">
    <source>
        <dbReference type="Proteomes" id="UP000001542"/>
    </source>
</evidence>
<dbReference type="VEuPathDB" id="TrichDB:TVAG_147650"/>
<dbReference type="AlphaFoldDB" id="A2GA46"/>
<keyword evidence="2" id="KW-1185">Reference proteome</keyword>
<dbReference type="EMBL" id="DS114775">
    <property type="protein sequence ID" value="EAX85973.1"/>
    <property type="molecule type" value="Genomic_DNA"/>
</dbReference>
<gene>
    <name evidence="1" type="ORF">TVAG_147650</name>
</gene>
<evidence type="ECO:0000313" key="1">
    <source>
        <dbReference type="EMBL" id="EAX85973.1"/>
    </source>
</evidence>
<sequence length="307" mass="36148">MKGDISILYDCKVPVKELLKCDLSESNIPKNWYKILETAPDFLQVFQRMPKIKLDPSIYMQCIKSPDDDIFKLFYLDNLIETDDTEFWNQVSIASEGEIPKITDNKSIILLFAYHKKYPSSNIHNFLQNNFNIFNTFHPDIWLKRYASCFNDQKLEFSSIQEHIVKYGPNNEAELGVDKKVISTILEIIDEIPPVYVKTLFGICPIDSFESILKYSKYRLYPSDSSWCNNIKTRKQIEKLLEQFQVVQDNKFKNLILENIDRRGDLEAFIDDKFIEIVQNYFIQNVNDFASFMYVVNENDKNTLTEK</sequence>
<accession>A2GA46</accession>
<dbReference type="InParanoid" id="A2GA46"/>
<name>A2GA46_TRIV3</name>
<reference evidence="1" key="1">
    <citation type="submission" date="2006-10" db="EMBL/GenBank/DDBJ databases">
        <authorList>
            <person name="Amadeo P."/>
            <person name="Zhao Q."/>
            <person name="Wortman J."/>
            <person name="Fraser-Liggett C."/>
            <person name="Carlton J."/>
        </authorList>
    </citation>
    <scope>NUCLEOTIDE SEQUENCE</scope>
    <source>
        <strain evidence="1">G3</strain>
    </source>
</reference>
<reference evidence="1" key="2">
    <citation type="journal article" date="2007" name="Science">
        <title>Draft genome sequence of the sexually transmitted pathogen Trichomonas vaginalis.</title>
        <authorList>
            <person name="Carlton J.M."/>
            <person name="Hirt R.P."/>
            <person name="Silva J.C."/>
            <person name="Delcher A.L."/>
            <person name="Schatz M."/>
            <person name="Zhao Q."/>
            <person name="Wortman J.R."/>
            <person name="Bidwell S.L."/>
            <person name="Alsmark U.C.M."/>
            <person name="Besteiro S."/>
            <person name="Sicheritz-Ponten T."/>
            <person name="Noel C.J."/>
            <person name="Dacks J.B."/>
            <person name="Foster P.G."/>
            <person name="Simillion C."/>
            <person name="Van de Peer Y."/>
            <person name="Miranda-Saavedra D."/>
            <person name="Barton G.J."/>
            <person name="Westrop G.D."/>
            <person name="Mueller S."/>
            <person name="Dessi D."/>
            <person name="Fiori P.L."/>
            <person name="Ren Q."/>
            <person name="Paulsen I."/>
            <person name="Zhang H."/>
            <person name="Bastida-Corcuera F.D."/>
            <person name="Simoes-Barbosa A."/>
            <person name="Brown M.T."/>
            <person name="Hayes R.D."/>
            <person name="Mukherjee M."/>
            <person name="Okumura C.Y."/>
            <person name="Schneider R."/>
            <person name="Smith A.J."/>
            <person name="Vanacova S."/>
            <person name="Villalvazo M."/>
            <person name="Haas B.J."/>
            <person name="Pertea M."/>
            <person name="Feldblyum T.V."/>
            <person name="Utterback T.R."/>
            <person name="Shu C.L."/>
            <person name="Osoegawa K."/>
            <person name="de Jong P.J."/>
            <person name="Hrdy I."/>
            <person name="Horvathova L."/>
            <person name="Zubacova Z."/>
            <person name="Dolezal P."/>
            <person name="Malik S.B."/>
            <person name="Logsdon J.M. Jr."/>
            <person name="Henze K."/>
            <person name="Gupta A."/>
            <person name="Wang C.C."/>
            <person name="Dunne R.L."/>
            <person name="Upcroft J.A."/>
            <person name="Upcroft P."/>
            <person name="White O."/>
            <person name="Salzberg S.L."/>
            <person name="Tang P."/>
            <person name="Chiu C.-H."/>
            <person name="Lee Y.-S."/>
            <person name="Embley T.M."/>
            <person name="Coombs G.H."/>
            <person name="Mottram J.C."/>
            <person name="Tachezy J."/>
            <person name="Fraser-Liggett C.M."/>
            <person name="Johnson P.J."/>
        </authorList>
    </citation>
    <scope>NUCLEOTIDE SEQUENCE [LARGE SCALE GENOMIC DNA]</scope>
    <source>
        <strain evidence="1">G3</strain>
    </source>
</reference>
<proteinExistence type="predicted"/>
<protein>
    <submittedName>
        <fullName evidence="1">Uncharacterized protein</fullName>
    </submittedName>
</protein>
<organism evidence="1 2">
    <name type="scientific">Trichomonas vaginalis (strain ATCC PRA-98 / G3)</name>
    <dbReference type="NCBI Taxonomy" id="412133"/>
    <lineage>
        <taxon>Eukaryota</taxon>
        <taxon>Metamonada</taxon>
        <taxon>Parabasalia</taxon>
        <taxon>Trichomonadida</taxon>
        <taxon>Trichomonadidae</taxon>
        <taxon>Trichomonas</taxon>
    </lineage>
</organism>
<dbReference type="Proteomes" id="UP000001542">
    <property type="component" value="Unassembled WGS sequence"/>
</dbReference>